<evidence type="ECO:0000256" key="5">
    <source>
        <dbReference type="ARBA" id="ARBA00022840"/>
    </source>
</evidence>
<dbReference type="GO" id="GO:0009235">
    <property type="term" value="P:cobalamin metabolic process"/>
    <property type="evidence" value="ECO:0007669"/>
    <property type="project" value="UniProtKB-ARBA"/>
</dbReference>
<dbReference type="FunFam" id="1.20.1200.10:FF:000001">
    <property type="entry name" value="Cob(I)yrinic acid a,c-diamide adenosyltransferase"/>
    <property type="match status" value="1"/>
</dbReference>
<comment type="catalytic activity">
    <reaction evidence="6">
        <text>cob(I)alamin-[corrinoid adenosyltransferase] + ATP = apo-[corrinoid adenosyltransferase] + adenosylcob(III)alamin + triphosphate</text>
        <dbReference type="Rhea" id="RHEA:56796"/>
        <dbReference type="Rhea" id="RHEA-COMP:14743"/>
        <dbReference type="Rhea" id="RHEA-COMP:14744"/>
        <dbReference type="ChEBI" id="CHEBI:18036"/>
        <dbReference type="ChEBI" id="CHEBI:18408"/>
        <dbReference type="ChEBI" id="CHEBI:30616"/>
        <dbReference type="ChEBI" id="CHEBI:60488"/>
        <dbReference type="ChEBI" id="CHEBI:83228"/>
    </reaction>
    <physiologicalReaction direction="left-to-right" evidence="6">
        <dbReference type="Rhea" id="RHEA:56797"/>
    </physiologicalReaction>
</comment>
<dbReference type="PANTHER" id="PTHR12213">
    <property type="entry name" value="CORRINOID ADENOSYLTRANSFERASE"/>
    <property type="match status" value="1"/>
</dbReference>
<keyword evidence="5 10" id="KW-0067">ATP-binding</keyword>
<sequence length="226" mass="25075">MLRNCVKTLLALNYKTATQRLISSSSVSSSVKIYTKTGDKGKSSTFTGERRFKDDLIFDALGSTDELSSALGFAAELCKEKGHTMDNRLQTIQCVLQDVGSNIATPKSSASETQLKRTGFNDQHVKDLETWIDEYTAELPPLKNFILPSGGKTAASLHMARSICRRAERTVAPLVRHNEMDPSALQYLNRLSDFLFTVASLFTGFKKKETRKTLINIGQSSQRSLN</sequence>
<dbReference type="SUPFAM" id="SSF89028">
    <property type="entry name" value="Cobalamin adenosyltransferase-like"/>
    <property type="match status" value="1"/>
</dbReference>
<gene>
    <name evidence="12" type="ORF">OCTVUL_1B022345</name>
</gene>
<dbReference type="PANTHER" id="PTHR12213:SF0">
    <property type="entry name" value="CORRINOID ADENOSYLTRANSFERASE MMAB"/>
    <property type="match status" value="1"/>
</dbReference>
<evidence type="ECO:0000256" key="9">
    <source>
        <dbReference type="ARBA" id="ARBA00075216"/>
    </source>
</evidence>
<dbReference type="InterPro" id="IPR036451">
    <property type="entry name" value="CblAdoTrfase-like_sf"/>
</dbReference>
<evidence type="ECO:0000259" key="11">
    <source>
        <dbReference type="Pfam" id="PF01923"/>
    </source>
</evidence>
<name>A0AA36B038_OCTVU</name>
<comment type="subunit">
    <text evidence="2">Homotrimer.</text>
</comment>
<evidence type="ECO:0000313" key="13">
    <source>
        <dbReference type="Proteomes" id="UP001162480"/>
    </source>
</evidence>
<dbReference type="InterPro" id="IPR029499">
    <property type="entry name" value="PduO-typ"/>
</dbReference>
<keyword evidence="3 10" id="KW-0808">Transferase</keyword>
<evidence type="ECO:0000256" key="7">
    <source>
        <dbReference type="ARBA" id="ARBA00056747"/>
    </source>
</evidence>
<keyword evidence="4 10" id="KW-0547">Nucleotide-binding</keyword>
<protein>
    <recommendedName>
        <fullName evidence="8">Corrinoid adenosyltransferase MMAB</fullName>
    </recommendedName>
    <alternativeName>
        <fullName evidence="9">ATP:co(I)rrinoid adenosyltransferase MMAB</fullName>
    </alternativeName>
</protein>
<dbReference type="Proteomes" id="UP001162480">
    <property type="component" value="Chromosome 6"/>
</dbReference>
<accession>A0AA36B038</accession>
<evidence type="ECO:0000256" key="10">
    <source>
        <dbReference type="RuleBase" id="RU366026"/>
    </source>
</evidence>
<keyword evidence="13" id="KW-1185">Reference proteome</keyword>
<reference evidence="12" key="1">
    <citation type="submission" date="2023-08" db="EMBL/GenBank/DDBJ databases">
        <authorList>
            <person name="Alioto T."/>
            <person name="Alioto T."/>
            <person name="Gomez Garrido J."/>
        </authorList>
    </citation>
    <scope>NUCLEOTIDE SEQUENCE</scope>
</reference>
<proteinExistence type="inferred from homology"/>
<comment type="function">
    <text evidence="7">Converts cob(I)alamin to adenosylcobalamin (adenosylcob(III)alamin), a coenzyme for methylmalonyl-CoA mutase, therefore participates in the final step of the vitamin B12 conversion. Generates adenosylcobalamin (AdoCbl) and directly delivers the cofactor to MUT in a transfer that is stimulated by ATP-binding to MMAB and gated by MMAA.</text>
</comment>
<evidence type="ECO:0000313" key="12">
    <source>
        <dbReference type="EMBL" id="CAI9724843.1"/>
    </source>
</evidence>
<dbReference type="Gene3D" id="1.20.1200.10">
    <property type="entry name" value="Cobalamin adenosyltransferase-like"/>
    <property type="match status" value="1"/>
</dbReference>
<dbReference type="NCBIfam" id="TIGR00636">
    <property type="entry name" value="PduO_Nterm"/>
    <property type="match status" value="1"/>
</dbReference>
<dbReference type="InterPro" id="IPR016030">
    <property type="entry name" value="CblAdoTrfase-like"/>
</dbReference>
<dbReference type="GO" id="GO:0008817">
    <property type="term" value="F:corrinoid adenosyltransferase activity"/>
    <property type="evidence" value="ECO:0007669"/>
    <property type="project" value="UniProtKB-ARBA"/>
</dbReference>
<evidence type="ECO:0000256" key="2">
    <source>
        <dbReference type="ARBA" id="ARBA00011233"/>
    </source>
</evidence>
<dbReference type="AlphaFoldDB" id="A0AA36B038"/>
<evidence type="ECO:0000256" key="1">
    <source>
        <dbReference type="ARBA" id="ARBA00007487"/>
    </source>
</evidence>
<comment type="similarity">
    <text evidence="1 10">Belongs to the Cob(I)alamin adenosyltransferase family.</text>
</comment>
<dbReference type="EMBL" id="OX597819">
    <property type="protein sequence ID" value="CAI9724843.1"/>
    <property type="molecule type" value="Genomic_DNA"/>
</dbReference>
<evidence type="ECO:0000256" key="8">
    <source>
        <dbReference type="ARBA" id="ARBA00071654"/>
    </source>
</evidence>
<feature type="domain" description="Cobalamin adenosyltransferase-like" evidence="11">
    <location>
        <begin position="33"/>
        <end position="200"/>
    </location>
</feature>
<dbReference type="GO" id="GO:0005524">
    <property type="term" value="F:ATP binding"/>
    <property type="evidence" value="ECO:0007669"/>
    <property type="project" value="UniProtKB-UniRule"/>
</dbReference>
<evidence type="ECO:0000256" key="3">
    <source>
        <dbReference type="ARBA" id="ARBA00022679"/>
    </source>
</evidence>
<dbReference type="Pfam" id="PF01923">
    <property type="entry name" value="Cob_adeno_trans"/>
    <property type="match status" value="1"/>
</dbReference>
<evidence type="ECO:0000256" key="6">
    <source>
        <dbReference type="ARBA" id="ARBA00051988"/>
    </source>
</evidence>
<evidence type="ECO:0000256" key="4">
    <source>
        <dbReference type="ARBA" id="ARBA00022741"/>
    </source>
</evidence>
<organism evidence="12 13">
    <name type="scientific">Octopus vulgaris</name>
    <name type="common">Common octopus</name>
    <dbReference type="NCBI Taxonomy" id="6645"/>
    <lineage>
        <taxon>Eukaryota</taxon>
        <taxon>Metazoa</taxon>
        <taxon>Spiralia</taxon>
        <taxon>Lophotrochozoa</taxon>
        <taxon>Mollusca</taxon>
        <taxon>Cephalopoda</taxon>
        <taxon>Coleoidea</taxon>
        <taxon>Octopodiformes</taxon>
        <taxon>Octopoda</taxon>
        <taxon>Incirrata</taxon>
        <taxon>Octopodidae</taxon>
        <taxon>Octopus</taxon>
    </lineage>
</organism>